<dbReference type="PROSITE" id="PS51733">
    <property type="entry name" value="BPL_LPL_CATALYTIC"/>
    <property type="match status" value="1"/>
</dbReference>
<keyword evidence="3" id="KW-1185">Reference proteome</keyword>
<dbReference type="EMBL" id="CP019454">
    <property type="protein sequence ID" value="AUW93836.1"/>
    <property type="molecule type" value="Genomic_DNA"/>
</dbReference>
<dbReference type="InterPro" id="IPR045864">
    <property type="entry name" value="aa-tRNA-synth_II/BPL/LPL"/>
</dbReference>
<sequence length="325" mass="37417">MLPLYMVGEVDWLTTQALYHALPTMHEEGIVLCWPRDPYVSIGCHQDWQEFDARAGLPVVRRHVGGTLVYLDQHQIFFQVIVNASHHVAKKSPQQWYQYALAPVVSYLQTMGFAAMFKSPADILINNRKISGNAGGQIEDSVVIVGNILLRFDPEMMVKVRAGSSIFKHSFADALARHLTTLEELSGREWQPETVMRDLATSFHRHWDTVLREVPWDRWNPVVEQVGRSLLQPRWLYAPGMRPRYHQIKVREGVYLRQPREDAWFPDIVAEVDTERQLCLQIWNLPFEVPLPLPYAQIGDYIGDPHLQEVLLSLMDRSTSSSLLP</sequence>
<name>A0ABM6RR03_9FIRM</name>
<proteinExistence type="predicted"/>
<accession>A0ABM6RR03</accession>
<evidence type="ECO:0000313" key="3">
    <source>
        <dbReference type="Proteomes" id="UP000325292"/>
    </source>
</evidence>
<gene>
    <name evidence="2" type="ORF">BXT84_07685</name>
</gene>
<feature type="domain" description="BPL/LPL catalytic" evidence="1">
    <location>
        <begin position="25"/>
        <end position="211"/>
    </location>
</feature>
<dbReference type="Pfam" id="PF21948">
    <property type="entry name" value="LplA-B_cat"/>
    <property type="match status" value="1"/>
</dbReference>
<dbReference type="InterPro" id="IPR004143">
    <property type="entry name" value="BPL_LPL_catalytic"/>
</dbReference>
<dbReference type="SUPFAM" id="SSF55681">
    <property type="entry name" value="Class II aaRS and biotin synthetases"/>
    <property type="match status" value="1"/>
</dbReference>
<dbReference type="Proteomes" id="UP000325292">
    <property type="component" value="Chromosome"/>
</dbReference>
<evidence type="ECO:0000259" key="1">
    <source>
        <dbReference type="PROSITE" id="PS51733"/>
    </source>
</evidence>
<protein>
    <recommendedName>
        <fullName evidence="1">BPL/LPL catalytic domain-containing protein</fullName>
    </recommendedName>
</protein>
<organism evidence="2 3">
    <name type="scientific">Sulfobacillus thermotolerans</name>
    <dbReference type="NCBI Taxonomy" id="338644"/>
    <lineage>
        <taxon>Bacteria</taxon>
        <taxon>Bacillati</taxon>
        <taxon>Bacillota</taxon>
        <taxon>Clostridia</taxon>
        <taxon>Eubacteriales</taxon>
        <taxon>Clostridiales Family XVII. Incertae Sedis</taxon>
        <taxon>Sulfobacillus</taxon>
    </lineage>
</organism>
<dbReference type="InterPro" id="IPR050664">
    <property type="entry name" value="Octanoyltrans_LipM/LipL"/>
</dbReference>
<dbReference type="PANTHER" id="PTHR43679">
    <property type="entry name" value="OCTANOYLTRANSFERASE LIPM-RELATED"/>
    <property type="match status" value="1"/>
</dbReference>
<dbReference type="PANTHER" id="PTHR43679:SF2">
    <property type="entry name" value="OCTANOYL-[GCVH]:PROTEIN N-OCTANOYLTRANSFERASE"/>
    <property type="match status" value="1"/>
</dbReference>
<evidence type="ECO:0000313" key="2">
    <source>
        <dbReference type="EMBL" id="AUW93836.1"/>
    </source>
</evidence>
<reference evidence="2 3" key="1">
    <citation type="journal article" date="2019" name="Sci. Rep.">
        <title>Sulfobacillus thermotolerans: new insights into resistance and metabolic capacities of acidophilic chemolithotrophs.</title>
        <authorList>
            <person name="Panyushkina A.E."/>
            <person name="Babenko V.V."/>
            <person name="Nikitina A.S."/>
            <person name="Selezneva O.V."/>
            <person name="Tsaplina I.A."/>
            <person name="Letarova M.A."/>
            <person name="Kostryukova E.S."/>
            <person name="Letarov A.V."/>
        </authorList>
    </citation>
    <scope>NUCLEOTIDE SEQUENCE [LARGE SCALE GENOMIC DNA]</scope>
    <source>
        <strain evidence="2 3">Kr1</strain>
    </source>
</reference>
<dbReference type="Gene3D" id="3.30.930.10">
    <property type="entry name" value="Bira Bifunctional Protein, Domain 2"/>
    <property type="match status" value="1"/>
</dbReference>